<protein>
    <submittedName>
        <fullName evidence="1">Uncharacterized protein</fullName>
    </submittedName>
</protein>
<sequence>MSVQRLDAMIEVVAQAICDPAQALDQVPHSLAVQWPDAPALELTVALASAADAAQVVFEEVGETGQRAQHVWRLAAMVAADVHYVMLGKAGACTAADLLAFWQREDCT</sequence>
<reference evidence="1 2" key="1">
    <citation type="submission" date="2017-11" db="EMBL/GenBank/DDBJ databases">
        <title>Revised Sequence and Annotation of the Rhodobaca barguzinensis strain alga05 Genome.</title>
        <authorList>
            <person name="Kopejtka K."/>
            <person name="Tomasch J.M."/>
            <person name="Bunk B."/>
            <person name="Koblizek M."/>
        </authorList>
    </citation>
    <scope>NUCLEOTIDE SEQUENCE [LARGE SCALE GENOMIC DNA]</scope>
    <source>
        <strain evidence="2">alga05</strain>
    </source>
</reference>
<dbReference type="KEGG" id="rbg:BG454_08275"/>
<evidence type="ECO:0000313" key="1">
    <source>
        <dbReference type="EMBL" id="ATX65825.1"/>
    </source>
</evidence>
<proteinExistence type="predicted"/>
<dbReference type="RefSeq" id="WP_071480369.1">
    <property type="nucleotide sequence ID" value="NZ_CP024899.1"/>
</dbReference>
<evidence type="ECO:0000313" key="2">
    <source>
        <dbReference type="Proteomes" id="UP000228948"/>
    </source>
</evidence>
<accession>A0A2K8KDM4</accession>
<dbReference type="AlphaFoldDB" id="A0A2K8KDM4"/>
<keyword evidence="2" id="KW-1185">Reference proteome</keyword>
<dbReference type="Proteomes" id="UP000228948">
    <property type="component" value="Chromosome"/>
</dbReference>
<dbReference type="EMBL" id="CP024899">
    <property type="protein sequence ID" value="ATX65825.1"/>
    <property type="molecule type" value="Genomic_DNA"/>
</dbReference>
<name>A0A2K8KDM4_9RHOB</name>
<dbReference type="OrthoDB" id="7689048at2"/>
<organism evidence="1 2">
    <name type="scientific">Roseinatronobacter bogoriensis subsp. barguzinensis</name>
    <dbReference type="NCBI Taxonomy" id="441209"/>
    <lineage>
        <taxon>Bacteria</taxon>
        <taxon>Pseudomonadati</taxon>
        <taxon>Pseudomonadota</taxon>
        <taxon>Alphaproteobacteria</taxon>
        <taxon>Rhodobacterales</taxon>
        <taxon>Paracoccaceae</taxon>
        <taxon>Roseinatronobacter</taxon>
    </lineage>
</organism>
<gene>
    <name evidence="1" type="ORF">BG454_08275</name>
</gene>